<dbReference type="EMBL" id="CP013118">
    <property type="protein sequence ID" value="ALO15733.1"/>
    <property type="molecule type" value="Genomic_DNA"/>
</dbReference>
<name>A0A0S2I0M9_9BACT</name>
<dbReference type="InterPro" id="IPR027417">
    <property type="entry name" value="P-loop_NTPase"/>
</dbReference>
<dbReference type="RefSeq" id="WP_057953166.1">
    <property type="nucleotide sequence ID" value="NZ_CP013118.1"/>
</dbReference>
<keyword evidence="1 2" id="KW-0808">Transferase</keyword>
<dbReference type="Proteomes" id="UP000064893">
    <property type="component" value="Chromosome"/>
</dbReference>
<gene>
    <name evidence="2" type="ORF">L21SP5_02096</name>
</gene>
<dbReference type="AlphaFoldDB" id="A0A0S2I0M9"/>
<dbReference type="GO" id="GO:0008146">
    <property type="term" value="F:sulfotransferase activity"/>
    <property type="evidence" value="ECO:0007669"/>
    <property type="project" value="InterPro"/>
</dbReference>
<dbReference type="InterPro" id="IPR037359">
    <property type="entry name" value="NST/OST"/>
</dbReference>
<dbReference type="PANTHER" id="PTHR10605:SF56">
    <property type="entry name" value="BIFUNCTIONAL HEPARAN SULFATE N-DEACETYLASE_N-SULFOTRANSFERASE"/>
    <property type="match status" value="1"/>
</dbReference>
<evidence type="ECO:0000313" key="3">
    <source>
        <dbReference type="Proteomes" id="UP000064893"/>
    </source>
</evidence>
<accession>A0A0S2I0M9</accession>
<dbReference type="STRING" id="1307839.L21SP5_02096"/>
<organism evidence="2 3">
    <name type="scientific">Salinivirga cyanobacteriivorans</name>
    <dbReference type="NCBI Taxonomy" id="1307839"/>
    <lineage>
        <taxon>Bacteria</taxon>
        <taxon>Pseudomonadati</taxon>
        <taxon>Bacteroidota</taxon>
        <taxon>Bacteroidia</taxon>
        <taxon>Bacteroidales</taxon>
        <taxon>Salinivirgaceae</taxon>
        <taxon>Salinivirga</taxon>
    </lineage>
</organism>
<evidence type="ECO:0000256" key="1">
    <source>
        <dbReference type="ARBA" id="ARBA00022679"/>
    </source>
</evidence>
<proteinExistence type="predicted"/>
<dbReference type="KEGG" id="blq:L21SP5_02096"/>
<dbReference type="Pfam" id="PF13469">
    <property type="entry name" value="Sulfotransfer_3"/>
    <property type="match status" value="1"/>
</dbReference>
<dbReference type="OrthoDB" id="981508at2"/>
<protein>
    <submittedName>
        <fullName evidence="2">Sulfotransferase domain protein</fullName>
    </submittedName>
</protein>
<dbReference type="Gene3D" id="3.40.50.300">
    <property type="entry name" value="P-loop containing nucleotide triphosphate hydrolases"/>
    <property type="match status" value="1"/>
</dbReference>
<keyword evidence="3" id="KW-1185">Reference proteome</keyword>
<dbReference type="PANTHER" id="PTHR10605">
    <property type="entry name" value="HEPARAN SULFATE SULFOTRANSFERASE"/>
    <property type="match status" value="1"/>
</dbReference>
<reference evidence="2 3" key="1">
    <citation type="submission" date="2015-11" db="EMBL/GenBank/DDBJ databases">
        <title>Description and complete genome sequence of a novel strain predominating in hypersaline microbial mats and representing a new family of the Bacteriodetes phylum.</title>
        <authorList>
            <person name="Spring S."/>
            <person name="Bunk B."/>
            <person name="Sproer C."/>
            <person name="Klenk H.-P."/>
        </authorList>
    </citation>
    <scope>NUCLEOTIDE SEQUENCE [LARGE SCALE GENOMIC DNA]</scope>
    <source>
        <strain evidence="2 3">L21-Spi-D4</strain>
    </source>
</reference>
<sequence length="313" mass="36696">MKSHKPNFFIVGAAKAGTTSLYQYLNTHSNLYFSPVKEPHYFSTDIKTSEFTSIYKRNIDNLPQDFYQNKPKDSIQNVFIRDEKQYLNLFQWADGESAVGECSTSYLYSKEAARNVKKFNPDAKIVIALRNPADRTFSHYLMAVRFGFTQLPFRKALHKDFNQHKKGWGKSELFIELSLYYEQIKRYMAQFPEEQIKIVLFDDFKKDPLSTVNEICDFLGIDKFSDIENKKHNAALMPKSKNLNRLMVNTGFKSKISNVLGEKAKDKLRQIFFQDDKIPKLSRQDRSYLQGLFKEDIQKTSELINRDLSHWLK</sequence>
<evidence type="ECO:0000313" key="2">
    <source>
        <dbReference type="EMBL" id="ALO15733.1"/>
    </source>
</evidence>
<dbReference type="SUPFAM" id="SSF52540">
    <property type="entry name" value="P-loop containing nucleoside triphosphate hydrolases"/>
    <property type="match status" value="1"/>
</dbReference>